<feature type="compositionally biased region" description="Basic and acidic residues" evidence="5">
    <location>
        <begin position="1652"/>
        <end position="1661"/>
    </location>
</feature>
<gene>
    <name evidence="8" type="ORF">DP114_14500</name>
</gene>
<name>A0A856MCD1_9CYAN</name>
<feature type="domain" description="Translocation and assembly module TamB C-terminal" evidence="7">
    <location>
        <begin position="1551"/>
        <end position="1942"/>
    </location>
</feature>
<evidence type="ECO:0000256" key="3">
    <source>
        <dbReference type="ARBA" id="ARBA00022989"/>
    </source>
</evidence>
<evidence type="ECO:0000256" key="4">
    <source>
        <dbReference type="ARBA" id="ARBA00023136"/>
    </source>
</evidence>
<keyword evidence="9" id="KW-1185">Reference proteome</keyword>
<dbReference type="Proteomes" id="UP000503129">
    <property type="component" value="Chromosome"/>
</dbReference>
<feature type="region of interest" description="Disordered" evidence="5">
    <location>
        <begin position="1630"/>
        <end position="1666"/>
    </location>
</feature>
<reference evidence="8 9" key="1">
    <citation type="submission" date="2018-06" db="EMBL/GenBank/DDBJ databases">
        <title>Comparative genomics of Brasilonema spp. strains.</title>
        <authorList>
            <person name="Alvarenga D.O."/>
            <person name="Fiore M.F."/>
            <person name="Varani A.M."/>
        </authorList>
    </citation>
    <scope>NUCLEOTIDE SEQUENCE [LARGE SCALE GENOMIC DNA]</scope>
    <source>
        <strain evidence="8 9">CENA114</strain>
    </source>
</reference>
<feature type="region of interest" description="Disordered" evidence="5">
    <location>
        <begin position="183"/>
        <end position="219"/>
    </location>
</feature>
<dbReference type="EMBL" id="CP030118">
    <property type="protein sequence ID" value="QDL08945.1"/>
    <property type="molecule type" value="Genomic_DNA"/>
</dbReference>
<evidence type="ECO:0000313" key="8">
    <source>
        <dbReference type="EMBL" id="QDL08945.1"/>
    </source>
</evidence>
<proteinExistence type="predicted"/>
<dbReference type="InterPro" id="IPR007452">
    <property type="entry name" value="TamB_C"/>
</dbReference>
<dbReference type="RefSeq" id="WP_171976412.1">
    <property type="nucleotide sequence ID" value="NZ_CAWOXK010000001.1"/>
</dbReference>
<keyword evidence="3 6" id="KW-1133">Transmembrane helix</keyword>
<feature type="compositionally biased region" description="Low complexity" evidence="5">
    <location>
        <begin position="200"/>
        <end position="213"/>
    </location>
</feature>
<evidence type="ECO:0000259" key="7">
    <source>
        <dbReference type="Pfam" id="PF04357"/>
    </source>
</evidence>
<evidence type="ECO:0000313" key="9">
    <source>
        <dbReference type="Proteomes" id="UP000503129"/>
    </source>
</evidence>
<protein>
    <recommendedName>
        <fullName evidence="7">Translocation and assembly module TamB C-terminal domain-containing protein</fullName>
    </recommendedName>
</protein>
<dbReference type="PANTHER" id="PTHR34457">
    <property type="entry name" value="EMBRYO DEFECTIVE 2410"/>
    <property type="match status" value="1"/>
</dbReference>
<keyword evidence="4 6" id="KW-0472">Membrane</keyword>
<dbReference type="GO" id="GO:0005886">
    <property type="term" value="C:plasma membrane"/>
    <property type="evidence" value="ECO:0007669"/>
    <property type="project" value="InterPro"/>
</dbReference>
<keyword evidence="2 6" id="KW-0812">Transmembrane</keyword>
<feature type="compositionally biased region" description="Polar residues" evidence="5">
    <location>
        <begin position="1630"/>
        <end position="1647"/>
    </location>
</feature>
<dbReference type="InterPro" id="IPR053022">
    <property type="entry name" value="Chloroplast_translocon_comp"/>
</dbReference>
<feature type="transmembrane region" description="Helical" evidence="6">
    <location>
        <begin position="25"/>
        <end position="49"/>
    </location>
</feature>
<sequence>MTKAFNPDDHSQSLHFYKKYQWLLILNRSGIALGGILFIGILGSTWRLWNLIHKELVPLAQSNLTTTLNRPVELGQVKQLSLTGVKFGASAIPATSIDPDKVTVEGVEVGFDPLQLLFKRKLNLDVTLVNPDVYIKQDQQGRWLTTKIIPSPQKGPIKTNLDKLRFRNAKLILVPQERKVEELGVQQTRENNSEKGKEALPPSLSPSLRLPSPAGGAAQTVTLPPSSVAFSQINGTAELLENYKLIKFDLGGESNNGGNVSIQGDLRPKTQEINLESLRGQNLLATEISRIVKLPIQFQAGRVEGDLKILNIQLKQKQQNPLIFGNATLQGVQLQVPRMPQPFTNSQGHLRFEKTEMQLENVSAGYGKIPLVSSGTIDRKAGYNLVARVNSVNVADARETLKVKLPVPTIGEVKANLQLVGPTTNPILSGTVATIKTAKIDKVDFNTVSTQFEFSPVASVITFKNIQGKAAVGGEITGAGKVQFVNKIPQINFNVTAKNVPGDAIASVYDAKPAFQIGTVSGTAQMIGSDNKVQTTVQWQAPQATYPGSGETIIAPDKSVSFRNVDLNVAGGKVQIAGNWANQRWEAIADTSQLQVQRFVNPSQVQNVSVDDARFNGRLILSGTSAPFKVATIRTTDNTKVQLAGGTVAISNIQFGEESFSAQLIANGVQLGRLLKQAPPSLQGPLAGKFQVSGNTNAFNLKTLHATGEGRLLVAGGAITASKIQVAEGLYKAQLNANDVDLKQLAQSPSQFQGKLTGQFNVAGSVESFKPEAVTATGQARVNFGSNTVSASNIELANGRYQMQLQANNVPLQRLTQVSPQLNGNLSGQFNVAGLINSSQPQAIKATGQARLNVANGTVTASSIQVADGRYQAVVDASGVELKRLSQQLRGQFGGKLQVAGTVGAFKISNVRASGQVQFSQGLGGIEQPLTAAVGWDGQKLNIERATSPDLNANGYILAKSSGERIAEITEFNLNVQAQNLNLQKLPIPLSKSVGLTGKADFGGRINGTLPAPNIQGELRLRDLVVNQLPFESVLTGNIQSGQGQGLNLDVTGKRDRITVNTDANNRPNSFLVRWQDSLASGQSQGDNLAVKVDNFPLAILNLTPPANSHLGKGTIAGVLTGDFQVNQKTFATQGDVAIEKPQVGRIKGDRLNAQFSYGDGQATITNGEFVKGLSRYAMAGTFTQTPKGPQIKGKLNVTQGEVQDILSALQIYEFQDVQRGLSEPNYGKAADLSSIQSVGLANNQPLLTQLNRFAEIESQFAQHKQQRRDASRIPDLEDLKGTFNGEVSIDTAAANGLDVSFNLNGQNFVWGRGDKLEQLYKADQVIAQGRFENGVLRFLPLRIESGNRLIALTGNIGGSEQSGQLRVINFPVQVLNNFVKMPVGITGNLNGTAALAGSIQNPQARGELQIAQGTLNQKAVDSAIASFNYANGRLDFGSHVVVSGSEPVKIAGSIPYQLPFATVKPDKDNISLEMKVQNEGLAVLNLLTNQVAFEKGEGEINLMVRGTRQQPIIDGLATVNNATFSSQSLPGKLTDITGKVQFDLDRIIVQNLRGKYNNQGSVEAQGEIPVANQGTKINNPLNVTLNQLALNIKELYKGDVSGNLLLTGSALNPMVGGQLQLDNGQVSLAESKNPTTPENSNDTNVSPLKAAKQETPKESPKVSNTTTKFQDLKLNLGKNVEITRPPILSFRATGSLTVNGSFGEPIPEGTIRLKGGSVNLFTTRFNLVNGYKHKAIFRANQPRDPNLDIQLFAKVLDVLQNTDFNKPNITGLAALENIRVEARVQGPASKLDQSVELTSSPARTETEIVALLGGGYVNNQEGSNNDATLGLINIAGSAVLNNLQEPLNQIGTALGLSELRLFPTILSDSVQTGRTSSSLELAAEAGVDLNRRISISSLKILTTNDPFQWGVNYRLNNSLRLRATTNFLDDNRAVVEYHKRF</sequence>
<evidence type="ECO:0000256" key="2">
    <source>
        <dbReference type="ARBA" id="ARBA00022692"/>
    </source>
</evidence>
<dbReference type="PANTHER" id="PTHR34457:SF3">
    <property type="entry name" value="PROTEIN TIC236, CHLOROPLASTIC"/>
    <property type="match status" value="1"/>
</dbReference>
<evidence type="ECO:0000256" key="1">
    <source>
        <dbReference type="ARBA" id="ARBA00004167"/>
    </source>
</evidence>
<dbReference type="GO" id="GO:0009306">
    <property type="term" value="P:protein secretion"/>
    <property type="evidence" value="ECO:0007669"/>
    <property type="project" value="InterPro"/>
</dbReference>
<comment type="subcellular location">
    <subcellularLocation>
        <location evidence="1">Membrane</location>
        <topology evidence="1">Single-pass membrane protein</topology>
    </subcellularLocation>
</comment>
<dbReference type="Pfam" id="PF04357">
    <property type="entry name" value="TamB"/>
    <property type="match status" value="1"/>
</dbReference>
<dbReference type="KEGG" id="bsen:DP114_14500"/>
<evidence type="ECO:0000256" key="5">
    <source>
        <dbReference type="SAM" id="MobiDB-lite"/>
    </source>
</evidence>
<accession>A0A856MCD1</accession>
<evidence type="ECO:0000256" key="6">
    <source>
        <dbReference type="SAM" id="Phobius"/>
    </source>
</evidence>
<organism evidence="8 9">
    <name type="scientific">Brasilonema sennae CENA114</name>
    <dbReference type="NCBI Taxonomy" id="415709"/>
    <lineage>
        <taxon>Bacteria</taxon>
        <taxon>Bacillati</taxon>
        <taxon>Cyanobacteriota</taxon>
        <taxon>Cyanophyceae</taxon>
        <taxon>Nostocales</taxon>
        <taxon>Scytonemataceae</taxon>
        <taxon>Brasilonema</taxon>
        <taxon>Bromeliae group (in: Brasilonema)</taxon>
    </lineage>
</organism>